<dbReference type="RefSeq" id="WP_014141289.1">
    <property type="nucleotide sequence ID" value="NC_016111.1"/>
</dbReference>
<gene>
    <name evidence="1" type="ordered locus">SCATT_05240</name>
</gene>
<reference evidence="2" key="1">
    <citation type="submission" date="2011-12" db="EMBL/GenBank/DDBJ databases">
        <title>Complete genome sequence of Streptomyces cattleya strain DSM 46488.</title>
        <authorList>
            <person name="Ou H.-Y."/>
            <person name="Li P."/>
            <person name="Zhao C."/>
            <person name="O'Hagan D."/>
            <person name="Deng Z."/>
        </authorList>
    </citation>
    <scope>NUCLEOTIDE SEQUENCE [LARGE SCALE GENOMIC DNA]</scope>
    <source>
        <strain evidence="2">ATCC 35852 / DSM 46488 / JCM 4925 / NBRC 14057 / NRRL 8057</strain>
    </source>
</reference>
<name>F8JRY4_STREN</name>
<organism evidence="1 2">
    <name type="scientific">Streptantibioticus cattleyicolor (strain ATCC 35852 / DSM 46488 / JCM 4925 / NBRC 14057 / NRRL 8057)</name>
    <name type="common">Streptomyces cattleya</name>
    <dbReference type="NCBI Taxonomy" id="1003195"/>
    <lineage>
        <taxon>Bacteria</taxon>
        <taxon>Bacillati</taxon>
        <taxon>Actinomycetota</taxon>
        <taxon>Actinomycetes</taxon>
        <taxon>Kitasatosporales</taxon>
        <taxon>Streptomycetaceae</taxon>
        <taxon>Streptantibioticus</taxon>
    </lineage>
</organism>
<sequence>MNHAPAAPPLTGAPAALFRIITAVCEAAWNVRWEADAEFHTWRLMTSSGRARWGLATTDSVRPALATASLLAHQSGLWITQAPSSPPEPIDLTTWCFRFAAWNESHRPKRKRATST</sequence>
<keyword evidence="2" id="KW-1185">Reference proteome</keyword>
<proteinExistence type="predicted"/>
<dbReference type="HOGENOM" id="CLU_2095426_0_0_11"/>
<dbReference type="AlphaFoldDB" id="F8JRY4"/>
<dbReference type="STRING" id="1003195.SCATT_05240"/>
<accession>G8WPV6</accession>
<dbReference type="KEGG" id="sct:SCAT_0513"/>
<protein>
    <submittedName>
        <fullName evidence="1">Uncharacterized protein</fullName>
    </submittedName>
</protein>
<evidence type="ECO:0000313" key="1">
    <source>
        <dbReference type="EMBL" id="AEW92895.1"/>
    </source>
</evidence>
<dbReference type="KEGG" id="scy:SCATT_05240"/>
<dbReference type="EMBL" id="CP003219">
    <property type="protein sequence ID" value="AEW92895.1"/>
    <property type="molecule type" value="Genomic_DNA"/>
</dbReference>
<dbReference type="Proteomes" id="UP000007842">
    <property type="component" value="Chromosome"/>
</dbReference>
<accession>F8JRY4</accession>
<evidence type="ECO:0000313" key="2">
    <source>
        <dbReference type="Proteomes" id="UP000007842"/>
    </source>
</evidence>
<dbReference type="PATRIC" id="fig|1003195.29.peg.518"/>